<dbReference type="PANTHER" id="PTHR19848">
    <property type="entry name" value="WD40 REPEAT PROTEIN"/>
    <property type="match status" value="1"/>
</dbReference>
<feature type="repeat" description="WD" evidence="3">
    <location>
        <begin position="467"/>
        <end position="501"/>
    </location>
</feature>
<feature type="repeat" description="WD" evidence="3">
    <location>
        <begin position="882"/>
        <end position="915"/>
    </location>
</feature>
<dbReference type="InterPro" id="IPR015943">
    <property type="entry name" value="WD40/YVTN_repeat-like_dom_sf"/>
</dbReference>
<dbReference type="InterPro" id="IPR011009">
    <property type="entry name" value="Kinase-like_dom_sf"/>
</dbReference>
<dbReference type="Gene3D" id="3.30.200.20">
    <property type="entry name" value="Phosphorylase Kinase, domain 1"/>
    <property type="match status" value="1"/>
</dbReference>
<name>A0AB39LEW3_9ACTN</name>
<reference evidence="6" key="1">
    <citation type="submission" date="2024-07" db="EMBL/GenBank/DDBJ databases">
        <authorList>
            <person name="Yu S.T."/>
        </authorList>
    </citation>
    <scope>NUCLEOTIDE SEQUENCE</scope>
    <source>
        <strain evidence="6">R02</strain>
    </source>
</reference>
<evidence type="ECO:0000256" key="4">
    <source>
        <dbReference type="SAM" id="MobiDB-lite"/>
    </source>
</evidence>
<dbReference type="EMBL" id="CP163429">
    <property type="protein sequence ID" value="XDP92389.1"/>
    <property type="molecule type" value="Genomic_DNA"/>
</dbReference>
<dbReference type="PROSITE" id="PS50011">
    <property type="entry name" value="PROTEIN_KINASE_DOM"/>
    <property type="match status" value="1"/>
</dbReference>
<proteinExistence type="predicted"/>
<dbReference type="SUPFAM" id="SSF56112">
    <property type="entry name" value="Protein kinase-like (PK-like)"/>
    <property type="match status" value="1"/>
</dbReference>
<dbReference type="CDD" id="cd14014">
    <property type="entry name" value="STKc_PknB_like"/>
    <property type="match status" value="1"/>
</dbReference>
<dbReference type="Gene3D" id="1.10.510.10">
    <property type="entry name" value="Transferase(Phosphotransferase) domain 1"/>
    <property type="match status" value="1"/>
</dbReference>
<keyword evidence="6" id="KW-0418">Kinase</keyword>
<dbReference type="PRINTS" id="PR00320">
    <property type="entry name" value="GPROTEINBRPT"/>
</dbReference>
<evidence type="ECO:0000259" key="5">
    <source>
        <dbReference type="PROSITE" id="PS50011"/>
    </source>
</evidence>
<feature type="domain" description="Protein kinase" evidence="5">
    <location>
        <begin position="36"/>
        <end position="299"/>
    </location>
</feature>
<feature type="repeat" description="WD" evidence="3">
    <location>
        <begin position="929"/>
        <end position="970"/>
    </location>
</feature>
<evidence type="ECO:0000256" key="1">
    <source>
        <dbReference type="ARBA" id="ARBA00022574"/>
    </source>
</evidence>
<dbReference type="SMART" id="SM00320">
    <property type="entry name" value="WD40"/>
    <property type="match status" value="12"/>
</dbReference>
<dbReference type="Gene3D" id="1.25.40.10">
    <property type="entry name" value="Tetratricopeptide repeat domain"/>
    <property type="match status" value="1"/>
</dbReference>
<accession>A0AB39LEW3</accession>
<organism evidence="6">
    <name type="scientific">Streptomyces sp. R02</name>
    <dbReference type="NCBI Taxonomy" id="3238623"/>
    <lineage>
        <taxon>Bacteria</taxon>
        <taxon>Bacillati</taxon>
        <taxon>Actinomycetota</taxon>
        <taxon>Actinomycetes</taxon>
        <taxon>Kitasatosporales</taxon>
        <taxon>Streptomycetaceae</taxon>
        <taxon>Streptomyces</taxon>
    </lineage>
</organism>
<dbReference type="GO" id="GO:0004672">
    <property type="term" value="F:protein kinase activity"/>
    <property type="evidence" value="ECO:0007669"/>
    <property type="project" value="InterPro"/>
</dbReference>
<dbReference type="PROSITE" id="PS00108">
    <property type="entry name" value="PROTEIN_KINASE_ST"/>
    <property type="match status" value="1"/>
</dbReference>
<dbReference type="InterPro" id="IPR001680">
    <property type="entry name" value="WD40_rpt"/>
</dbReference>
<sequence length="1146" mass="124180">MTSHGDDARTLDDTGAAAVRDAPEEWRVGTRLLGTYEITGAPRTGGMGVVHPARHLGWGTAVAVKSPRRHLLSSPADRDSFVQEARTWVDLGLHPHICACHYVRTVDGFPRVFAEYVDGGSLDDRMNGDDAPLYQGEPGEVLARILDIAVQTAWGLAHAHAHGVVHRDVKPGNILVGDDGQVRVTDFGLAQAAHGHRGTPRYRSPEQAARNATGPATDVWSLAVTVLEMFTGGGPWIDGSAAAEALADYRTDGGRRARIWPMPDRLAALLERCLALRPEDRPAGMDAVAAELVAVHEEVTGRPHRRERPVAARLRADELNNRALSLRDLRRAGDDEVRALLRQALEADPRHPEASFNLGVLRWRAGEITGEDVLHDLRSALPAASDEDRAERDARTGRLTALVDRERGATAPTVTVPVAQTHGVAVMGVSSDGRHLVTGDETGRITLYETATGRVLRTVEGHAPHAVDEVHVARDGGNAISHGWDRTVRLWDLTTGTCLRTKRVHPLTYLTVVPDLRVMAVRRLLGRRNSIRIWRLDGRRRPYVLRARAELTENPLFLGDRIVLLAEEGGAIGVWEWPLGMRCGTLVGHTHTVRQMAADRSGRRVVTASGDRDELTLRVWDVPGRRCLRVLKGHPRPVHSLAVSDDGRTALTGDGEGDVRLWDLDTGACVRTLKGHTGLMERVAFSDPATGRALTEQLTGVAMVWDLSTGRCLRTFEHDDVPRAWAHLTPDGRHLVLAGQGRVVVHGLPGPVAAPLQVCRPRSALAAAAGEARVAELAARAARAHERGDASDALGLLREARAVPGHERSPDLMAVWRRVAPATRPTGFRTAWYSGRLAVDGDDRPLTDVCGTPGGRYVVSSGHADHAVRVWDLTTGGVVRRLVGHEDTVYTMCVTPDGRYVLTGGADHTLRLWDLTAKDTGSGSRGQTLTGHIGALLDVCVTSDGRYAVTGAADSTIRVWDLRSRVCVRTLTGHHGRVQAVCVTPDDRYVLSGGSQDSGVRQWDLDTGRCVRVPETFPAAGPAFLCLTPDGHLVTAPEVGSEIRVRRFTATGGPAQHLDADTYAAMPQAVHAAPVNGYVLTAGQDDVLRLWDVTTCKEVARLDGHGCEIRAIHMTADWQHVLGAGSDGAVHVWEADWDVEVPEQHT</sequence>
<feature type="region of interest" description="Disordered" evidence="4">
    <location>
        <begin position="195"/>
        <end position="214"/>
    </location>
</feature>
<protein>
    <submittedName>
        <fullName evidence="6">Protein kinase</fullName>
    </submittedName>
</protein>
<dbReference type="InterPro" id="IPR011047">
    <property type="entry name" value="Quinoprotein_ADH-like_sf"/>
</dbReference>
<dbReference type="GO" id="GO:0005524">
    <property type="term" value="F:ATP binding"/>
    <property type="evidence" value="ECO:0007669"/>
    <property type="project" value="InterPro"/>
</dbReference>
<feature type="repeat" description="WD" evidence="3">
    <location>
        <begin position="971"/>
        <end position="1013"/>
    </location>
</feature>
<dbReference type="Pfam" id="PF00069">
    <property type="entry name" value="Pkinase"/>
    <property type="match status" value="1"/>
</dbReference>
<dbReference type="SUPFAM" id="SSF50998">
    <property type="entry name" value="Quinoprotein alcohol dehydrogenase-like"/>
    <property type="match status" value="1"/>
</dbReference>
<keyword evidence="1 3" id="KW-0853">WD repeat</keyword>
<evidence type="ECO:0000256" key="3">
    <source>
        <dbReference type="PROSITE-ProRule" id="PRU00221"/>
    </source>
</evidence>
<feature type="repeat" description="WD" evidence="3">
    <location>
        <begin position="631"/>
        <end position="672"/>
    </location>
</feature>
<feature type="repeat" description="WD" evidence="3">
    <location>
        <begin position="839"/>
        <end position="881"/>
    </location>
</feature>
<dbReference type="InterPro" id="IPR000719">
    <property type="entry name" value="Prot_kinase_dom"/>
</dbReference>
<feature type="repeat" description="WD" evidence="3">
    <location>
        <begin position="1102"/>
        <end position="1134"/>
    </location>
</feature>
<dbReference type="PROSITE" id="PS00678">
    <property type="entry name" value="WD_REPEATS_1"/>
    <property type="match status" value="4"/>
</dbReference>
<dbReference type="AlphaFoldDB" id="A0AB39LEW3"/>
<evidence type="ECO:0000256" key="2">
    <source>
        <dbReference type="ARBA" id="ARBA00022737"/>
    </source>
</evidence>
<dbReference type="InterPro" id="IPR036322">
    <property type="entry name" value="WD40_repeat_dom_sf"/>
</dbReference>
<dbReference type="InterPro" id="IPR011990">
    <property type="entry name" value="TPR-like_helical_dom_sf"/>
</dbReference>
<dbReference type="RefSeq" id="WP_369154325.1">
    <property type="nucleotide sequence ID" value="NZ_CP163429.1"/>
</dbReference>
<keyword evidence="6" id="KW-0808">Transferase</keyword>
<dbReference type="CDD" id="cd00200">
    <property type="entry name" value="WD40"/>
    <property type="match status" value="3"/>
</dbReference>
<dbReference type="PANTHER" id="PTHR19848:SF8">
    <property type="entry name" value="F-BOX AND WD REPEAT DOMAIN CONTAINING 7"/>
    <property type="match status" value="1"/>
</dbReference>
<dbReference type="InterPro" id="IPR020472">
    <property type="entry name" value="WD40_PAC1"/>
</dbReference>
<dbReference type="SUPFAM" id="SSF50978">
    <property type="entry name" value="WD40 repeat-like"/>
    <property type="match status" value="1"/>
</dbReference>
<gene>
    <name evidence="6" type="ORF">AB5J57_02205</name>
</gene>
<keyword evidence="2" id="KW-0677">Repeat</keyword>
<dbReference type="Gene3D" id="2.130.10.10">
    <property type="entry name" value="YVTN repeat-like/Quinoprotein amine dehydrogenase"/>
    <property type="match status" value="5"/>
</dbReference>
<dbReference type="InterPro" id="IPR019775">
    <property type="entry name" value="WD40_repeat_CS"/>
</dbReference>
<dbReference type="PROSITE" id="PS50082">
    <property type="entry name" value="WD_REPEATS_2"/>
    <property type="match status" value="8"/>
</dbReference>
<dbReference type="SMART" id="SM00220">
    <property type="entry name" value="S_TKc"/>
    <property type="match status" value="1"/>
</dbReference>
<dbReference type="Pfam" id="PF00400">
    <property type="entry name" value="WD40"/>
    <property type="match status" value="7"/>
</dbReference>
<dbReference type="PROSITE" id="PS50294">
    <property type="entry name" value="WD_REPEATS_REGION"/>
    <property type="match status" value="4"/>
</dbReference>
<evidence type="ECO:0000313" key="6">
    <source>
        <dbReference type="EMBL" id="XDP92389.1"/>
    </source>
</evidence>
<dbReference type="InterPro" id="IPR008271">
    <property type="entry name" value="Ser/Thr_kinase_AS"/>
</dbReference>
<feature type="repeat" description="WD" evidence="3">
    <location>
        <begin position="1078"/>
        <end position="1101"/>
    </location>
</feature>